<feature type="non-terminal residue" evidence="4">
    <location>
        <position position="558"/>
    </location>
</feature>
<dbReference type="EMBL" id="JAOZYB010000126">
    <property type="protein sequence ID" value="MEB3962163.1"/>
    <property type="molecule type" value="Genomic_DNA"/>
</dbReference>
<comment type="caution">
    <text evidence="4">The sequence shown here is derived from an EMBL/GenBank/DDBJ whole genome shotgun (WGS) entry which is preliminary data.</text>
</comment>
<keyword evidence="1" id="KW-0547">Nucleotide-binding</keyword>
<dbReference type="PANTHER" id="PTHR16305:SF28">
    <property type="entry name" value="GUANYLATE CYCLASE DOMAIN-CONTAINING PROTEIN"/>
    <property type="match status" value="1"/>
</dbReference>
<evidence type="ECO:0000256" key="2">
    <source>
        <dbReference type="ARBA" id="ARBA00022840"/>
    </source>
</evidence>
<proteinExistence type="predicted"/>
<sequence length="558" mass="58157">MTLAGVHEVVAALDGVLAGGAGTRVLLVEGPSGCGRSSVVDTVVERSVAHEALVLSAIGLPGEQDSPLGVLRQLVRGEKALAPLTATLDEITSTRSEDMQRLCRELADLRAGRPVVICVDDAHHADEASLDHLQYLARHARFDGLLIVVTVSLHHRPVHPAFLSDLMRRPGFRRVTLGRLGEEDVADLLRAVGRGAAAAPFYELSGGNPLLVRALVEECRDSTTPPAPRSAGPYAMAVAACLHRGGPVAASVAQACVLLGGLATPDRVARVTDMPAATAREALAALEASGILTHTRPLHPVARAAVLAGVSGGRRGTLHQRAALTLRADGCPPAEVAAHLLAAAEHDAPPAGDERAAKVLRETAETLLAEDDAPRALRLLELARPACADRTRQGADGIRLAQVAWRLDPAAAEQHVDTVVRALRSGSLDPGQVQPLVQFLMAQGRCADVAESAPGVAEPFGGPALGASASAVGKDDGDVPPGERVLCSARLTEATWVPIWHAVFALALSDTPGRAVVWSRRLLEEAERRRAPGWGAAFAELHAQALLRTGDVPGAAAA</sequence>
<accession>A0ABU6CBT5</accession>
<dbReference type="InterPro" id="IPR027417">
    <property type="entry name" value="P-loop_NTPase"/>
</dbReference>
<evidence type="ECO:0000313" key="4">
    <source>
        <dbReference type="EMBL" id="MEB3962163.1"/>
    </source>
</evidence>
<evidence type="ECO:0000259" key="3">
    <source>
        <dbReference type="Pfam" id="PF13191"/>
    </source>
</evidence>
<evidence type="ECO:0000256" key="1">
    <source>
        <dbReference type="ARBA" id="ARBA00022741"/>
    </source>
</evidence>
<gene>
    <name evidence="4" type="ORF">OKJ48_18180</name>
</gene>
<dbReference type="PANTHER" id="PTHR16305">
    <property type="entry name" value="TESTICULAR SOLUBLE ADENYLYL CYCLASE"/>
    <property type="match status" value="1"/>
</dbReference>
<evidence type="ECO:0000313" key="5">
    <source>
        <dbReference type="Proteomes" id="UP001352223"/>
    </source>
</evidence>
<keyword evidence="5" id="KW-1185">Reference proteome</keyword>
<organism evidence="4 5">
    <name type="scientific">Streptomyces kunmingensis</name>
    <dbReference type="NCBI Taxonomy" id="68225"/>
    <lineage>
        <taxon>Bacteria</taxon>
        <taxon>Bacillati</taxon>
        <taxon>Actinomycetota</taxon>
        <taxon>Actinomycetes</taxon>
        <taxon>Kitasatosporales</taxon>
        <taxon>Streptomycetaceae</taxon>
        <taxon>Streptomyces</taxon>
    </lineage>
</organism>
<dbReference type="SUPFAM" id="SSF52540">
    <property type="entry name" value="P-loop containing nucleoside triphosphate hydrolases"/>
    <property type="match status" value="1"/>
</dbReference>
<keyword evidence="2" id="KW-0067">ATP-binding</keyword>
<feature type="domain" description="Orc1-like AAA ATPase" evidence="3">
    <location>
        <begin position="8"/>
        <end position="148"/>
    </location>
</feature>
<dbReference type="Proteomes" id="UP001352223">
    <property type="component" value="Unassembled WGS sequence"/>
</dbReference>
<reference evidence="4 5" key="1">
    <citation type="submission" date="2022-10" db="EMBL/GenBank/DDBJ databases">
        <authorList>
            <person name="Xie J."/>
            <person name="Shen N."/>
        </authorList>
    </citation>
    <scope>NUCLEOTIDE SEQUENCE [LARGE SCALE GENOMIC DNA]</scope>
    <source>
        <strain evidence="4 5">DSM 41681</strain>
    </source>
</reference>
<protein>
    <submittedName>
        <fullName evidence="4">AAA family ATPase</fullName>
    </submittedName>
</protein>
<dbReference type="Gene3D" id="3.40.50.300">
    <property type="entry name" value="P-loop containing nucleotide triphosphate hydrolases"/>
    <property type="match status" value="1"/>
</dbReference>
<dbReference type="Pfam" id="PF13191">
    <property type="entry name" value="AAA_16"/>
    <property type="match status" value="1"/>
</dbReference>
<dbReference type="InterPro" id="IPR041664">
    <property type="entry name" value="AAA_16"/>
</dbReference>
<name>A0ABU6CBT5_9ACTN</name>
<dbReference type="RefSeq" id="WP_324769622.1">
    <property type="nucleotide sequence ID" value="NZ_JAOZYB010000126.1"/>
</dbReference>